<dbReference type="GO" id="GO:0005634">
    <property type="term" value="C:nucleus"/>
    <property type="evidence" value="ECO:0007669"/>
    <property type="project" value="UniProtKB-SubCell"/>
</dbReference>
<dbReference type="Gene3D" id="3.90.228.10">
    <property type="match status" value="1"/>
</dbReference>
<sequence>MSPPETEHRVGVRGSSSSRAPTPQISLSSLSNETTREAEQWLTGLLFRSSGSVVIYNNFVQHFGEREHLQLSRLLQTGLFIEEFFESGRAGLIVSGESDEDIVVAGLQVEAMLCNIQSEFATEEERVILTLTKKNLSFERKLVDDMGPEFLETSLDFEKHRLRVLKVQYVQMNAFLKRNQLSRTAPSRKMLQRIPAHFCEMVNHIGFHAEYAPPDEPAFGEGIYFAGNMKTALEVWKVQKEEKEEYLYFVEAEVLTGNSTRGEPGLILPPAVGKDPLVMYDSVNGGPDVAVIFSGYQALPRYVITCKMSQHHFRGHGNTCLLILVQTCLLNS</sequence>
<keyword evidence="5" id="KW-0539">Nucleus</keyword>
<dbReference type="Ensembl" id="ENSCLMT00005039493.1">
    <property type="protein sequence ID" value="ENSCLMP00005038021.1"/>
    <property type="gene ID" value="ENSCLMG00005018044.1"/>
</dbReference>
<evidence type="ECO:0000256" key="3">
    <source>
        <dbReference type="ARBA" id="ARBA00022679"/>
    </source>
</evidence>
<dbReference type="GO" id="GO:0070212">
    <property type="term" value="P:protein poly-ADP-ribosylation"/>
    <property type="evidence" value="ECO:0007669"/>
    <property type="project" value="TreeGrafter"/>
</dbReference>
<comment type="subcellular location">
    <subcellularLocation>
        <location evidence="1">Nucleus</location>
    </subcellularLocation>
</comment>
<dbReference type="GO" id="GO:0060335">
    <property type="term" value="P:positive regulation of type II interferon-mediated signaling pathway"/>
    <property type="evidence" value="ECO:0007669"/>
    <property type="project" value="TreeGrafter"/>
</dbReference>
<evidence type="ECO:0000313" key="8">
    <source>
        <dbReference type="Proteomes" id="UP000694565"/>
    </source>
</evidence>
<feature type="region of interest" description="Disordered" evidence="6">
    <location>
        <begin position="1"/>
        <end position="32"/>
    </location>
</feature>
<dbReference type="AlphaFoldDB" id="A0A8C3A869"/>
<organism evidence="7 8">
    <name type="scientific">Cyclopterus lumpus</name>
    <name type="common">Lumpsucker</name>
    <dbReference type="NCBI Taxonomy" id="8103"/>
    <lineage>
        <taxon>Eukaryota</taxon>
        <taxon>Metazoa</taxon>
        <taxon>Chordata</taxon>
        <taxon>Craniata</taxon>
        <taxon>Vertebrata</taxon>
        <taxon>Euteleostomi</taxon>
        <taxon>Actinopterygii</taxon>
        <taxon>Neopterygii</taxon>
        <taxon>Teleostei</taxon>
        <taxon>Neoteleostei</taxon>
        <taxon>Acanthomorphata</taxon>
        <taxon>Eupercaria</taxon>
        <taxon>Perciformes</taxon>
        <taxon>Cottioidei</taxon>
        <taxon>Cottales</taxon>
        <taxon>Cyclopteridae</taxon>
        <taxon>Cyclopterus</taxon>
    </lineage>
</organism>
<name>A0A8C3A869_CYCLU</name>
<dbReference type="GO" id="GO:0003950">
    <property type="term" value="F:NAD+ poly-ADP-ribosyltransferase activity"/>
    <property type="evidence" value="ECO:0007669"/>
    <property type="project" value="TreeGrafter"/>
</dbReference>
<dbReference type="GO" id="GO:0005737">
    <property type="term" value="C:cytoplasm"/>
    <property type="evidence" value="ECO:0007669"/>
    <property type="project" value="TreeGrafter"/>
</dbReference>
<dbReference type="GO" id="GO:0044389">
    <property type="term" value="F:ubiquitin-like protein ligase binding"/>
    <property type="evidence" value="ECO:0007669"/>
    <property type="project" value="TreeGrafter"/>
</dbReference>
<dbReference type="InterPro" id="IPR052056">
    <property type="entry name" value="Mono-ARTD/PARP"/>
</dbReference>
<keyword evidence="3" id="KW-0808">Transferase</keyword>
<evidence type="ECO:0000256" key="6">
    <source>
        <dbReference type="SAM" id="MobiDB-lite"/>
    </source>
</evidence>
<keyword evidence="8" id="KW-1185">Reference proteome</keyword>
<accession>A0A8C3A869</accession>
<evidence type="ECO:0000256" key="2">
    <source>
        <dbReference type="ARBA" id="ARBA00022676"/>
    </source>
</evidence>
<dbReference type="GO" id="GO:0010629">
    <property type="term" value="P:negative regulation of gene expression"/>
    <property type="evidence" value="ECO:0007669"/>
    <property type="project" value="TreeGrafter"/>
</dbReference>
<reference evidence="7" key="1">
    <citation type="submission" date="2025-08" db="UniProtKB">
        <authorList>
            <consortium name="Ensembl"/>
        </authorList>
    </citation>
    <scope>IDENTIFICATION</scope>
</reference>
<feature type="compositionally biased region" description="Basic and acidic residues" evidence="6">
    <location>
        <begin position="1"/>
        <end position="10"/>
    </location>
</feature>
<protein>
    <recommendedName>
        <fullName evidence="9">Poly [ADP-ribose] polymerase</fullName>
    </recommendedName>
</protein>
<proteinExistence type="predicted"/>
<dbReference type="GO" id="GO:0003714">
    <property type="term" value="F:transcription corepressor activity"/>
    <property type="evidence" value="ECO:0007669"/>
    <property type="project" value="TreeGrafter"/>
</dbReference>
<evidence type="ECO:0000256" key="5">
    <source>
        <dbReference type="ARBA" id="ARBA00023242"/>
    </source>
</evidence>
<dbReference type="PANTHER" id="PTHR14453">
    <property type="entry name" value="PARP/ZINC FINGER CCCH TYPE DOMAIN CONTAINING PROTEIN"/>
    <property type="match status" value="1"/>
</dbReference>
<evidence type="ECO:0000313" key="7">
    <source>
        <dbReference type="Ensembl" id="ENSCLMP00005038021.1"/>
    </source>
</evidence>
<dbReference type="PANTHER" id="PTHR14453:SF70">
    <property type="entry name" value="PROTEIN MONO-ADP-RIBOSYLTRANSFERASE PARP9"/>
    <property type="match status" value="1"/>
</dbReference>
<keyword evidence="4" id="KW-0520">NAD</keyword>
<dbReference type="Proteomes" id="UP000694565">
    <property type="component" value="Unplaced"/>
</dbReference>
<evidence type="ECO:0000256" key="1">
    <source>
        <dbReference type="ARBA" id="ARBA00004123"/>
    </source>
</evidence>
<evidence type="ECO:0008006" key="9">
    <source>
        <dbReference type="Google" id="ProtNLM"/>
    </source>
</evidence>
<reference evidence="7" key="2">
    <citation type="submission" date="2025-09" db="UniProtKB">
        <authorList>
            <consortium name="Ensembl"/>
        </authorList>
    </citation>
    <scope>IDENTIFICATION</scope>
</reference>
<dbReference type="GO" id="GO:1990404">
    <property type="term" value="F:NAD+-protein mono-ADP-ribosyltransferase activity"/>
    <property type="evidence" value="ECO:0007669"/>
    <property type="project" value="TreeGrafter"/>
</dbReference>
<dbReference type="GeneTree" id="ENSGT00940000158837"/>
<keyword evidence="2" id="KW-0328">Glycosyltransferase</keyword>
<dbReference type="SUPFAM" id="SSF56399">
    <property type="entry name" value="ADP-ribosylation"/>
    <property type="match status" value="1"/>
</dbReference>
<feature type="compositionally biased region" description="Polar residues" evidence="6">
    <location>
        <begin position="20"/>
        <end position="32"/>
    </location>
</feature>
<evidence type="ECO:0000256" key="4">
    <source>
        <dbReference type="ARBA" id="ARBA00023027"/>
    </source>
</evidence>